<dbReference type="EMBL" id="LSBJ02000005">
    <property type="protein sequence ID" value="OAQ64069.1"/>
    <property type="molecule type" value="Genomic_DNA"/>
</dbReference>
<dbReference type="STRING" id="1380566.A0A179FG92"/>
<dbReference type="Proteomes" id="UP000078397">
    <property type="component" value="Unassembled WGS sequence"/>
</dbReference>
<comment type="caution">
    <text evidence="1">The sequence shown here is derived from an EMBL/GenBank/DDBJ whole genome shotgun (WGS) entry which is preliminary data.</text>
</comment>
<dbReference type="RefSeq" id="XP_018141383.1">
    <property type="nucleotide sequence ID" value="XM_018291605.1"/>
</dbReference>
<accession>A0A179FG92</accession>
<reference evidence="1 2" key="1">
    <citation type="journal article" date="2016" name="PLoS Pathog.">
        <title>Biosynthesis of antibiotic leucinostatins in bio-control fungus Purpureocillium lilacinum and their inhibition on phytophthora revealed by genome mining.</title>
        <authorList>
            <person name="Wang G."/>
            <person name="Liu Z."/>
            <person name="Lin R."/>
            <person name="Li E."/>
            <person name="Mao Z."/>
            <person name="Ling J."/>
            <person name="Yang Y."/>
            <person name="Yin W.B."/>
            <person name="Xie B."/>
        </authorList>
    </citation>
    <scope>NUCLEOTIDE SEQUENCE [LARGE SCALE GENOMIC DNA]</scope>
    <source>
        <strain evidence="1">170</strain>
    </source>
</reference>
<dbReference type="GeneID" id="28855599"/>
<dbReference type="OrthoDB" id="4708870at2759"/>
<evidence type="ECO:0000313" key="1">
    <source>
        <dbReference type="EMBL" id="OAQ64069.1"/>
    </source>
</evidence>
<proteinExistence type="predicted"/>
<sequence length="444" mass="51893">MRRNTGIGGELALCSEKPENQYTEIQDFHKSFLRDHFHFVASPIDPPAEVGPPIGGIQYFVAYPKYTFTMGSLDLLATTGKVVSEGPFASTEITKLDDSSYAITTPWLKERCPHHLAQQPPMRATVTVCPNLDVFNWKVFKHAHDALWAIIESTIMPYGLYIHNQGLYIQPNDLCIDYDAAENFEERSETSFFLTSDPDEMLLFLGFPANPFWEEQFQTVHEMYTYVADCPMFCSQPDYPKWPAMNPHQEEAAKKLDKLLFQPSALNHFLMVFKPYCLARGYYIKPRTSPSRVFEHAVNFFHMHAEVYLRSTRISIEEQRHYIWIYMINNFEQLEEPKAKIEEIPSTDYRRRCYRILLVNALKEIILQGETKYGIKLWKGIRDASGNYHMDVVKDYIIKHHKRIGSTAFAFHNDWFLEVRKMARKRDRKIARQRKSAMAAGHYW</sequence>
<evidence type="ECO:0000313" key="2">
    <source>
        <dbReference type="Proteomes" id="UP000078397"/>
    </source>
</evidence>
<dbReference type="AlphaFoldDB" id="A0A179FG92"/>
<protein>
    <submittedName>
        <fullName evidence="1">Uncharacterized protein</fullName>
    </submittedName>
</protein>
<dbReference type="KEGG" id="pchm:VFPPC_13833"/>
<organism evidence="1 2">
    <name type="scientific">Pochonia chlamydosporia 170</name>
    <dbReference type="NCBI Taxonomy" id="1380566"/>
    <lineage>
        <taxon>Eukaryota</taxon>
        <taxon>Fungi</taxon>
        <taxon>Dikarya</taxon>
        <taxon>Ascomycota</taxon>
        <taxon>Pezizomycotina</taxon>
        <taxon>Sordariomycetes</taxon>
        <taxon>Hypocreomycetidae</taxon>
        <taxon>Hypocreales</taxon>
        <taxon>Clavicipitaceae</taxon>
        <taxon>Pochonia</taxon>
    </lineage>
</organism>
<name>A0A179FG92_METCM</name>
<gene>
    <name evidence="1" type="ORF">VFPPC_13833</name>
</gene>
<keyword evidence="2" id="KW-1185">Reference proteome</keyword>